<reference evidence="3" key="2">
    <citation type="submission" date="2020-08" db="EMBL/GenBank/DDBJ databases">
        <authorList>
            <person name="Kikuchi T."/>
        </authorList>
    </citation>
    <scope>NUCLEOTIDE SEQUENCE</scope>
    <source>
        <strain evidence="2">Ka4C1</strain>
    </source>
</reference>
<keyword evidence="5" id="KW-1185">Reference proteome</keyword>
<name>A0A1I7S2L3_BURXY</name>
<organism evidence="4 6">
    <name type="scientific">Bursaphelenchus xylophilus</name>
    <name type="common">Pinewood nematode worm</name>
    <name type="synonym">Aphelenchoides xylophilus</name>
    <dbReference type="NCBI Taxonomy" id="6326"/>
    <lineage>
        <taxon>Eukaryota</taxon>
        <taxon>Metazoa</taxon>
        <taxon>Ecdysozoa</taxon>
        <taxon>Nematoda</taxon>
        <taxon>Chromadorea</taxon>
        <taxon>Rhabditida</taxon>
        <taxon>Tylenchina</taxon>
        <taxon>Tylenchomorpha</taxon>
        <taxon>Aphelenchoidea</taxon>
        <taxon>Aphelenchoididae</taxon>
        <taxon>Bursaphelenchus</taxon>
    </lineage>
</organism>
<dbReference type="EMBL" id="CAJFCV020000005">
    <property type="protein sequence ID" value="CAG9121861.1"/>
    <property type="molecule type" value="Genomic_DNA"/>
</dbReference>
<reference evidence="6" key="1">
    <citation type="submission" date="2016-11" db="UniProtKB">
        <authorList>
            <consortium name="WormBaseParasite"/>
        </authorList>
    </citation>
    <scope>IDENTIFICATION</scope>
</reference>
<dbReference type="EMBL" id="CAJFDI010000005">
    <property type="protein sequence ID" value="CAD5230786.1"/>
    <property type="molecule type" value="Genomic_DNA"/>
</dbReference>
<evidence type="ECO:0000313" key="6">
    <source>
        <dbReference type="WBParaSite" id="BXY_0724300.1"/>
    </source>
</evidence>
<protein>
    <submittedName>
        <fullName evidence="2">(pine wood nematode) hypothetical protein</fullName>
    </submittedName>
</protein>
<keyword evidence="1" id="KW-1133">Transmembrane helix</keyword>
<dbReference type="SMR" id="A0A1I7S2L3"/>
<evidence type="ECO:0000313" key="4">
    <source>
        <dbReference type="Proteomes" id="UP000095284"/>
    </source>
</evidence>
<feature type="transmembrane region" description="Helical" evidence="1">
    <location>
        <begin position="130"/>
        <end position="149"/>
    </location>
</feature>
<dbReference type="OrthoDB" id="10532657at2759"/>
<keyword evidence="1" id="KW-0812">Transmembrane</keyword>
<feature type="transmembrane region" description="Helical" evidence="1">
    <location>
        <begin position="104"/>
        <end position="124"/>
    </location>
</feature>
<evidence type="ECO:0000256" key="1">
    <source>
        <dbReference type="SAM" id="Phobius"/>
    </source>
</evidence>
<dbReference type="Proteomes" id="UP000582659">
    <property type="component" value="Unassembled WGS sequence"/>
</dbReference>
<dbReference type="Proteomes" id="UP000659654">
    <property type="component" value="Unassembled WGS sequence"/>
</dbReference>
<dbReference type="WBParaSite" id="BXY_0724300.1">
    <property type="protein sequence ID" value="BXY_0724300.1"/>
    <property type="gene ID" value="BXY_0724300"/>
</dbReference>
<accession>A0A1I7S2L3</accession>
<sequence>MSATGGGSGGVTCEELKAKCFLILRTCIFCWILIAASAGIGTILSNIVLSCGGGYGYVGYSTYYNCNPTFLYYIVPAVMIAALIEYSIYCSFHCMGKNVPDNHDLVYNIVAGVLCLVSFILGFAAHFGNYHGFLCVIGVIIYVICHFVIRKK</sequence>
<dbReference type="Proteomes" id="UP000095284">
    <property type="component" value="Unplaced"/>
</dbReference>
<proteinExistence type="predicted"/>
<evidence type="ECO:0000313" key="5">
    <source>
        <dbReference type="Proteomes" id="UP000659654"/>
    </source>
</evidence>
<feature type="transmembrane region" description="Helical" evidence="1">
    <location>
        <begin position="28"/>
        <end position="58"/>
    </location>
</feature>
<gene>
    <name evidence="2" type="ORF">BXYJ_LOCUS11155</name>
</gene>
<feature type="transmembrane region" description="Helical" evidence="1">
    <location>
        <begin position="70"/>
        <end position="92"/>
    </location>
</feature>
<dbReference type="AlphaFoldDB" id="A0A1I7S2L3"/>
<keyword evidence="1" id="KW-0472">Membrane</keyword>
<evidence type="ECO:0000313" key="2">
    <source>
        <dbReference type="EMBL" id="CAD5230786.1"/>
    </source>
</evidence>
<evidence type="ECO:0000313" key="3">
    <source>
        <dbReference type="EMBL" id="CAG9121861.1"/>
    </source>
</evidence>